<comment type="caution">
    <text evidence="1">The sequence shown here is derived from an EMBL/GenBank/DDBJ whole genome shotgun (WGS) entry which is preliminary data.</text>
</comment>
<evidence type="ECO:0000313" key="1">
    <source>
        <dbReference type="EMBL" id="KAJ1171824.1"/>
    </source>
</evidence>
<dbReference type="EMBL" id="JANPWB010000007">
    <property type="protein sequence ID" value="KAJ1171824.1"/>
    <property type="molecule type" value="Genomic_DNA"/>
</dbReference>
<proteinExistence type="predicted"/>
<dbReference type="Proteomes" id="UP001066276">
    <property type="component" value="Chromosome 4_1"/>
</dbReference>
<gene>
    <name evidence="1" type="ORF">NDU88_003682</name>
</gene>
<evidence type="ECO:0000313" key="2">
    <source>
        <dbReference type="Proteomes" id="UP001066276"/>
    </source>
</evidence>
<organism evidence="1 2">
    <name type="scientific">Pleurodeles waltl</name>
    <name type="common">Iberian ribbed newt</name>
    <dbReference type="NCBI Taxonomy" id="8319"/>
    <lineage>
        <taxon>Eukaryota</taxon>
        <taxon>Metazoa</taxon>
        <taxon>Chordata</taxon>
        <taxon>Craniata</taxon>
        <taxon>Vertebrata</taxon>
        <taxon>Euteleostomi</taxon>
        <taxon>Amphibia</taxon>
        <taxon>Batrachia</taxon>
        <taxon>Caudata</taxon>
        <taxon>Salamandroidea</taxon>
        <taxon>Salamandridae</taxon>
        <taxon>Pleurodelinae</taxon>
        <taxon>Pleurodeles</taxon>
    </lineage>
</organism>
<dbReference type="AlphaFoldDB" id="A0AAV7T657"/>
<keyword evidence="2" id="KW-1185">Reference proteome</keyword>
<name>A0AAV7T657_PLEWA</name>
<protein>
    <submittedName>
        <fullName evidence="1">Uncharacterized protein</fullName>
    </submittedName>
</protein>
<accession>A0AAV7T657</accession>
<sequence>MAPCRTTLQDRTVTDSKLYWSSGGSPAISQWNGVVREAGKGKKVRSSGGSPAISRWNGVVREAGKGKNVREIRVQALVSV</sequence>
<reference evidence="1" key="1">
    <citation type="journal article" date="2022" name="bioRxiv">
        <title>Sequencing and chromosome-scale assembly of the giantPleurodeles waltlgenome.</title>
        <authorList>
            <person name="Brown T."/>
            <person name="Elewa A."/>
            <person name="Iarovenko S."/>
            <person name="Subramanian E."/>
            <person name="Araus A.J."/>
            <person name="Petzold A."/>
            <person name="Susuki M."/>
            <person name="Suzuki K.-i.T."/>
            <person name="Hayashi T."/>
            <person name="Toyoda A."/>
            <person name="Oliveira C."/>
            <person name="Osipova E."/>
            <person name="Leigh N.D."/>
            <person name="Simon A."/>
            <person name="Yun M.H."/>
        </authorList>
    </citation>
    <scope>NUCLEOTIDE SEQUENCE</scope>
    <source>
        <strain evidence="1">20211129_DDA</strain>
        <tissue evidence="1">Liver</tissue>
    </source>
</reference>